<keyword evidence="7" id="KW-0227">DNA damage</keyword>
<dbReference type="InterPro" id="IPR006084">
    <property type="entry name" value="XPG/Rad2"/>
</dbReference>
<dbReference type="PROSITE" id="PS00841">
    <property type="entry name" value="XPG_1"/>
    <property type="match status" value="1"/>
</dbReference>
<protein>
    <recommendedName>
        <fullName evidence="18">DNA repair protein RAD2</fullName>
    </recommendedName>
</protein>
<dbReference type="SMART" id="SM00485">
    <property type="entry name" value="XPGN"/>
    <property type="match status" value="1"/>
</dbReference>
<evidence type="ECO:0000256" key="2">
    <source>
        <dbReference type="ARBA" id="ARBA00004123"/>
    </source>
</evidence>
<keyword evidence="8" id="KW-0378">Hydrolase</keyword>
<keyword evidence="9" id="KW-0460">Magnesium</keyword>
<dbReference type="GO" id="GO:0006366">
    <property type="term" value="P:transcription by RNA polymerase II"/>
    <property type="evidence" value="ECO:0007669"/>
    <property type="project" value="EnsemblFungi"/>
</dbReference>
<keyword evidence="12" id="KW-0175">Coiled coil</keyword>
<dbReference type="HOGENOM" id="CLU_003018_2_0_1"/>
<dbReference type="InterPro" id="IPR008918">
    <property type="entry name" value="HhH2"/>
</dbReference>
<dbReference type="Pfam" id="PF00867">
    <property type="entry name" value="XPG_I"/>
    <property type="match status" value="1"/>
</dbReference>
<dbReference type="GO" id="GO:0000014">
    <property type="term" value="F:single-stranded DNA endodeoxyribonuclease activity"/>
    <property type="evidence" value="ECO:0007669"/>
    <property type="project" value="EnsemblFungi"/>
</dbReference>
<keyword evidence="5" id="KW-0479">Metal-binding</keyword>
<evidence type="ECO:0000256" key="7">
    <source>
        <dbReference type="ARBA" id="ARBA00022763"/>
    </source>
</evidence>
<reference evidence="16 17" key="1">
    <citation type="journal article" date="2011" name="Proc. Natl. Acad. Sci. U.S.A.">
        <title>Evolutionary erosion of yeast sex chromosomes by mating-type switching accidents.</title>
        <authorList>
            <person name="Gordon J.L."/>
            <person name="Armisen D."/>
            <person name="Proux-Wera E."/>
            <person name="Oheigeartaigh S.S."/>
            <person name="Byrne K.P."/>
            <person name="Wolfe K.H."/>
        </authorList>
    </citation>
    <scope>NUCLEOTIDE SEQUENCE [LARGE SCALE GENOMIC DNA]</scope>
    <source>
        <strain evidence="17">ATCC 10597 / BCRC 20456 / CBS 421 / NBRC 0211 / NRRL Y-12639</strain>
    </source>
</reference>
<feature type="coiled-coil region" evidence="12">
    <location>
        <begin position="691"/>
        <end position="718"/>
    </location>
</feature>
<dbReference type="GeneID" id="11497653"/>
<evidence type="ECO:0000256" key="5">
    <source>
        <dbReference type="ARBA" id="ARBA00022723"/>
    </source>
</evidence>
<dbReference type="eggNOG" id="KOG2520">
    <property type="taxonomic scope" value="Eukaryota"/>
</dbReference>
<evidence type="ECO:0000256" key="3">
    <source>
        <dbReference type="ARBA" id="ARBA00005283"/>
    </source>
</evidence>
<dbReference type="InterPro" id="IPR001044">
    <property type="entry name" value="XPG/Rad2_eukaryotes"/>
</dbReference>
<dbReference type="InterPro" id="IPR019974">
    <property type="entry name" value="XPG_CS"/>
</dbReference>
<dbReference type="PROSITE" id="PS00842">
    <property type="entry name" value="XPG_2"/>
    <property type="match status" value="1"/>
</dbReference>
<dbReference type="InterPro" id="IPR006085">
    <property type="entry name" value="XPG_DNA_repair_N"/>
</dbReference>
<dbReference type="GO" id="GO:0046872">
    <property type="term" value="F:metal ion binding"/>
    <property type="evidence" value="ECO:0007669"/>
    <property type="project" value="UniProtKB-KW"/>
</dbReference>
<dbReference type="FunFam" id="1.10.150.20:FF:000057">
    <property type="entry name" value="RAD2p Single-stranded DNA endonuclease"/>
    <property type="match status" value="1"/>
</dbReference>
<sequence>MGVHSFWDVVARTSKPVRLESLQDKKMAIDASIWIYQFLKAVRDENGNKVKNSHITGFFRRICKLLYFGIKPVFVFDGGVPVLKRETIRQRREIRQGKRDDASRTAKKILALQLLQKNNGTQDGQTSPGKKKNESTKTTKNTTLFKPDDDWDLPEIEGFKYDLSDQRVNTAKKFENVISNMDDELDTIDLDSINPASKEFEELPKSTQYMVLSTLRLRSRLRMGYTKEQLEDIFPNSLDFSKFQINMVKRRNFYTQKLMNVTGLHDSGASKLNDEVINRISGQLHKEYKLQKTENGWALGLGEMDGSEVQKAIILDKPSNNTNTEVHTQVNDTHTKSKSSVPQEVKTEDEDEEDEFDWEDVDLKANKEKEVEDFSLSAARLPKLDEVRQAVGSQSFLDTRPNQVSPLKKSQRSIIRHVDINDESDHSDNDEDYLDQIEEIEMMEAYQKSLLDARTMKAKKTNKIEDSEKENIAEQQTKQFLATLPDEILSKEKTVTSKSINNVSSTITNDVKVLPPVVPQINSNATHPNLTETEQNLNFIVGKIPNSSFLFQSPTREIINEVDESVSEKEEEKKLPPPEVPAWFQTVSNVEATNPFTTSNFVQDKKIADLNSNEKNNNNADGDFKLVSGFDAEDLLEVQQNSAPLIEDDTLIEEVQPTTNIETKEDSAENNDIGESTTEKPQKRKPLIFNYDFSDEEEENLTENIRKEQQEFEAFKDLTLLNGKASGSTSSLIDKAFMEDELYEQQMKDKRDSDEVTPDMVQDVQDLLSRFGIPFIVAPMEAEAQCAELLHLNLVDGIVTDDSDVFLFGGSKVYKNMFHEKNYVEFYDSASILRNIGLDRINMIEMAQLLGSDYTNGVKGMGPVSSLEIIAEFGNLRKFKEWYEEGQFNEKKQENESKFEKDLRKRLVKNEIVFDSNFPSELVKDAYLNPEVDHDKTKFIWNFPDLDLLREFLKRKIGWPQEKSDEVLIPLIQDINKRKKQGKQRSISDFFPSEYLEGSNAMNMSKRLATAAGKMKKRRME</sequence>
<keyword evidence="11" id="KW-0539">Nucleus</keyword>
<evidence type="ECO:0000256" key="10">
    <source>
        <dbReference type="ARBA" id="ARBA00023204"/>
    </source>
</evidence>
<dbReference type="Pfam" id="PF00752">
    <property type="entry name" value="XPG_N"/>
    <property type="match status" value="1"/>
</dbReference>
<dbReference type="GO" id="GO:0003697">
    <property type="term" value="F:single-stranded DNA binding"/>
    <property type="evidence" value="ECO:0007669"/>
    <property type="project" value="InterPro"/>
</dbReference>
<evidence type="ECO:0000313" key="16">
    <source>
        <dbReference type="EMBL" id="CCD23121.1"/>
    </source>
</evidence>
<dbReference type="Gene3D" id="1.10.150.20">
    <property type="entry name" value="5' to 3' exonuclease, C-terminal subdomain"/>
    <property type="match status" value="1"/>
</dbReference>
<comment type="similarity">
    <text evidence="3">Belongs to the XPG/RAD2 endonuclease family. XPG subfamily.</text>
</comment>
<dbReference type="OrthoDB" id="31113at2759"/>
<dbReference type="PRINTS" id="PR00853">
    <property type="entry name" value="XPGRADSUPER"/>
</dbReference>
<dbReference type="EMBL" id="HE580268">
    <property type="protein sequence ID" value="CCD23121.1"/>
    <property type="molecule type" value="Genomic_DNA"/>
</dbReference>
<feature type="domain" description="XPG N-terminal" evidence="15">
    <location>
        <begin position="1"/>
        <end position="98"/>
    </location>
</feature>
<evidence type="ECO:0000256" key="1">
    <source>
        <dbReference type="ARBA" id="ARBA00001946"/>
    </source>
</evidence>
<feature type="domain" description="XPG-I" evidence="14">
    <location>
        <begin position="769"/>
        <end position="838"/>
    </location>
</feature>
<comment type="subcellular location">
    <subcellularLocation>
        <location evidence="2">Nucleus</location>
    </subcellularLocation>
</comment>
<dbReference type="AlphaFoldDB" id="G0W5R0"/>
<feature type="region of interest" description="Disordered" evidence="13">
    <location>
        <begin position="658"/>
        <end position="685"/>
    </location>
</feature>
<dbReference type="STRING" id="1071378.G0W5R0"/>
<dbReference type="Proteomes" id="UP000000689">
    <property type="component" value="Chromosome 2"/>
</dbReference>
<dbReference type="InterPro" id="IPR006086">
    <property type="entry name" value="XPG-I_dom"/>
</dbReference>
<evidence type="ECO:0000259" key="14">
    <source>
        <dbReference type="SMART" id="SM00484"/>
    </source>
</evidence>
<dbReference type="InterPro" id="IPR029060">
    <property type="entry name" value="PIN-like_dom_sf"/>
</dbReference>
<evidence type="ECO:0000256" key="11">
    <source>
        <dbReference type="ARBA" id="ARBA00023242"/>
    </source>
</evidence>
<keyword evidence="17" id="KW-1185">Reference proteome</keyword>
<dbReference type="CDD" id="cd09904">
    <property type="entry name" value="H3TH_XPG"/>
    <property type="match status" value="1"/>
</dbReference>
<evidence type="ECO:0000256" key="9">
    <source>
        <dbReference type="ARBA" id="ARBA00022842"/>
    </source>
</evidence>
<comment type="cofactor">
    <cofactor evidence="1">
        <name>Mg(2+)</name>
        <dbReference type="ChEBI" id="CHEBI:18420"/>
    </cofactor>
</comment>
<evidence type="ECO:0000256" key="12">
    <source>
        <dbReference type="SAM" id="Coils"/>
    </source>
</evidence>
<keyword evidence="6" id="KW-0255">Endonuclease</keyword>
<dbReference type="KEGG" id="ndi:NDAI_0B00870"/>
<dbReference type="RefSeq" id="XP_003668364.1">
    <property type="nucleotide sequence ID" value="XM_003668316.1"/>
</dbReference>
<dbReference type="PANTHER" id="PTHR16171:SF7">
    <property type="entry name" value="DNA REPAIR PROTEIN RAD2"/>
    <property type="match status" value="1"/>
</dbReference>
<dbReference type="PRINTS" id="PR00066">
    <property type="entry name" value="XRODRMPGMNTG"/>
</dbReference>
<feature type="compositionally biased region" description="Polar residues" evidence="13">
    <location>
        <begin position="118"/>
        <end position="128"/>
    </location>
</feature>
<evidence type="ECO:0000256" key="8">
    <source>
        <dbReference type="ARBA" id="ARBA00022801"/>
    </source>
</evidence>
<dbReference type="GO" id="GO:0000112">
    <property type="term" value="C:nucleotide-excision repair factor 3 complex"/>
    <property type="evidence" value="ECO:0007669"/>
    <property type="project" value="EnsemblFungi"/>
</dbReference>
<keyword evidence="4" id="KW-0540">Nuclease</keyword>
<evidence type="ECO:0008006" key="18">
    <source>
        <dbReference type="Google" id="ProtNLM"/>
    </source>
</evidence>
<dbReference type="SUPFAM" id="SSF47807">
    <property type="entry name" value="5' to 3' exonuclease, C-terminal subdomain"/>
    <property type="match status" value="1"/>
</dbReference>
<evidence type="ECO:0000256" key="6">
    <source>
        <dbReference type="ARBA" id="ARBA00022759"/>
    </source>
</evidence>
<dbReference type="SMART" id="SM00279">
    <property type="entry name" value="HhH2"/>
    <property type="match status" value="1"/>
</dbReference>
<proteinExistence type="inferred from homology"/>
<keyword evidence="10" id="KW-0234">DNA repair</keyword>
<dbReference type="SMART" id="SM00484">
    <property type="entry name" value="XPGI"/>
    <property type="match status" value="1"/>
</dbReference>
<feature type="region of interest" description="Disordered" evidence="13">
    <location>
        <begin position="319"/>
        <end position="354"/>
    </location>
</feature>
<evidence type="ECO:0000256" key="4">
    <source>
        <dbReference type="ARBA" id="ARBA00022722"/>
    </source>
</evidence>
<name>G0W5R0_NAUDC</name>
<dbReference type="PANTHER" id="PTHR16171">
    <property type="entry name" value="DNA REPAIR PROTEIN COMPLEMENTING XP-G CELLS-RELATED"/>
    <property type="match status" value="1"/>
</dbReference>
<evidence type="ECO:0000256" key="13">
    <source>
        <dbReference type="SAM" id="MobiDB-lite"/>
    </source>
</evidence>
<organism evidence="16 17">
    <name type="scientific">Naumovozyma dairenensis (strain ATCC 10597 / BCRC 20456 / CBS 421 / NBRC 0211 / NRRL Y-12639)</name>
    <name type="common">Saccharomyces dairenensis</name>
    <dbReference type="NCBI Taxonomy" id="1071378"/>
    <lineage>
        <taxon>Eukaryota</taxon>
        <taxon>Fungi</taxon>
        <taxon>Dikarya</taxon>
        <taxon>Ascomycota</taxon>
        <taxon>Saccharomycotina</taxon>
        <taxon>Saccharomycetes</taxon>
        <taxon>Saccharomycetales</taxon>
        <taxon>Saccharomycetaceae</taxon>
        <taxon>Naumovozyma</taxon>
    </lineage>
</organism>
<feature type="compositionally biased region" description="Polar residues" evidence="13">
    <location>
        <begin position="319"/>
        <end position="342"/>
    </location>
</feature>
<feature type="region of interest" description="Disordered" evidence="13">
    <location>
        <begin position="117"/>
        <end position="143"/>
    </location>
</feature>
<dbReference type="GO" id="GO:0006289">
    <property type="term" value="P:nucleotide-excision repair"/>
    <property type="evidence" value="ECO:0007669"/>
    <property type="project" value="EnsemblFungi"/>
</dbReference>
<gene>
    <name evidence="16" type="primary">NDAI0B00870</name>
    <name evidence="16" type="ordered locus">NDAI_0B00870</name>
</gene>
<evidence type="ECO:0000313" key="17">
    <source>
        <dbReference type="Proteomes" id="UP000000689"/>
    </source>
</evidence>
<evidence type="ECO:0000259" key="15">
    <source>
        <dbReference type="SMART" id="SM00485"/>
    </source>
</evidence>
<dbReference type="Gene3D" id="3.40.50.1010">
    <property type="entry name" value="5'-nuclease"/>
    <property type="match status" value="2"/>
</dbReference>
<dbReference type="OMA" id="PNSMDFS"/>
<dbReference type="InterPro" id="IPR036279">
    <property type="entry name" value="5-3_exonuclease_C_sf"/>
</dbReference>
<dbReference type="CDD" id="cd09868">
    <property type="entry name" value="PIN_XPG_RAD2"/>
    <property type="match status" value="2"/>
</dbReference>
<accession>G0W5R0</accession>
<dbReference type="SUPFAM" id="SSF88723">
    <property type="entry name" value="PIN domain-like"/>
    <property type="match status" value="1"/>
</dbReference>